<dbReference type="GO" id="GO:0005524">
    <property type="term" value="F:ATP binding"/>
    <property type="evidence" value="ECO:0007669"/>
    <property type="project" value="UniProtKB-KW"/>
</dbReference>
<evidence type="ECO:0000256" key="2">
    <source>
        <dbReference type="ARBA" id="ARBA00022840"/>
    </source>
</evidence>
<protein>
    <submittedName>
        <fullName evidence="4">ABC transporter ATP-binding protein</fullName>
    </submittedName>
</protein>
<dbReference type="InterPro" id="IPR003439">
    <property type="entry name" value="ABC_transporter-like_ATP-bd"/>
</dbReference>
<sequence length="241" mass="25555">MTGPVLAARAVSKAYGPRQVLSGVDLEVGAGEVVGIRGPSGTGKSTLLRLLAAVERPDSGEVEFAGRPAWVKRRRRVPRPGFVMPVFQHPRASLDPRWPIWRTVGEPMLRAPDRRDRARDLLDRVGLPGIDLDARPTELSGGQCQRVAIARALAAEPAVVLADEPTSALDVTTAAGVLHLLRSVADGGTAIVLVSHDGAVLDVLADRVLRLADRSLAVEPTGAGKLVENPVAATEARLHSR</sequence>
<accession>A0ABV9XXP7</accession>
<dbReference type="InterPro" id="IPR015854">
    <property type="entry name" value="ABC_transpr_LolD-like"/>
</dbReference>
<dbReference type="EMBL" id="JBHSJB010000009">
    <property type="protein sequence ID" value="MFC5054198.1"/>
    <property type="molecule type" value="Genomic_DNA"/>
</dbReference>
<evidence type="ECO:0000313" key="4">
    <source>
        <dbReference type="EMBL" id="MFC5054198.1"/>
    </source>
</evidence>
<dbReference type="PROSITE" id="PS00211">
    <property type="entry name" value="ABC_TRANSPORTER_1"/>
    <property type="match status" value="1"/>
</dbReference>
<evidence type="ECO:0000313" key="5">
    <source>
        <dbReference type="Proteomes" id="UP001595833"/>
    </source>
</evidence>
<dbReference type="InterPro" id="IPR027417">
    <property type="entry name" value="P-loop_NTPase"/>
</dbReference>
<name>A0ABV9XXP7_9PSEU</name>
<dbReference type="Pfam" id="PF00005">
    <property type="entry name" value="ABC_tran"/>
    <property type="match status" value="1"/>
</dbReference>
<feature type="domain" description="ABC transporter" evidence="3">
    <location>
        <begin position="6"/>
        <end position="238"/>
    </location>
</feature>
<dbReference type="PANTHER" id="PTHR24220">
    <property type="entry name" value="IMPORT ATP-BINDING PROTEIN"/>
    <property type="match status" value="1"/>
</dbReference>
<keyword evidence="1" id="KW-0547">Nucleotide-binding</keyword>
<dbReference type="RefSeq" id="WP_344042743.1">
    <property type="nucleotide sequence ID" value="NZ_BAAAKE010000036.1"/>
</dbReference>
<dbReference type="PROSITE" id="PS50893">
    <property type="entry name" value="ABC_TRANSPORTER_2"/>
    <property type="match status" value="1"/>
</dbReference>
<dbReference type="Gene3D" id="3.40.50.300">
    <property type="entry name" value="P-loop containing nucleotide triphosphate hydrolases"/>
    <property type="match status" value="1"/>
</dbReference>
<keyword evidence="5" id="KW-1185">Reference proteome</keyword>
<comment type="caution">
    <text evidence="4">The sequence shown here is derived from an EMBL/GenBank/DDBJ whole genome shotgun (WGS) entry which is preliminary data.</text>
</comment>
<gene>
    <name evidence="4" type="ORF">ACFPFM_10555</name>
</gene>
<evidence type="ECO:0000259" key="3">
    <source>
        <dbReference type="PROSITE" id="PS50893"/>
    </source>
</evidence>
<proteinExistence type="predicted"/>
<dbReference type="PANTHER" id="PTHR24220:SF685">
    <property type="entry name" value="ABC TRANSPORTER RELATED"/>
    <property type="match status" value="1"/>
</dbReference>
<dbReference type="InterPro" id="IPR017871">
    <property type="entry name" value="ABC_transporter-like_CS"/>
</dbReference>
<dbReference type="InterPro" id="IPR003593">
    <property type="entry name" value="AAA+_ATPase"/>
</dbReference>
<organism evidence="4 5">
    <name type="scientific">Saccharothrix xinjiangensis</name>
    <dbReference type="NCBI Taxonomy" id="204798"/>
    <lineage>
        <taxon>Bacteria</taxon>
        <taxon>Bacillati</taxon>
        <taxon>Actinomycetota</taxon>
        <taxon>Actinomycetes</taxon>
        <taxon>Pseudonocardiales</taxon>
        <taxon>Pseudonocardiaceae</taxon>
        <taxon>Saccharothrix</taxon>
    </lineage>
</organism>
<keyword evidence="2 4" id="KW-0067">ATP-binding</keyword>
<dbReference type="SMART" id="SM00382">
    <property type="entry name" value="AAA"/>
    <property type="match status" value="1"/>
</dbReference>
<dbReference type="Proteomes" id="UP001595833">
    <property type="component" value="Unassembled WGS sequence"/>
</dbReference>
<evidence type="ECO:0000256" key="1">
    <source>
        <dbReference type="ARBA" id="ARBA00022741"/>
    </source>
</evidence>
<reference evidence="5" key="1">
    <citation type="journal article" date="2019" name="Int. J. Syst. Evol. Microbiol.">
        <title>The Global Catalogue of Microorganisms (GCM) 10K type strain sequencing project: providing services to taxonomists for standard genome sequencing and annotation.</title>
        <authorList>
            <consortium name="The Broad Institute Genomics Platform"/>
            <consortium name="The Broad Institute Genome Sequencing Center for Infectious Disease"/>
            <person name="Wu L."/>
            <person name="Ma J."/>
        </authorList>
    </citation>
    <scope>NUCLEOTIDE SEQUENCE [LARGE SCALE GENOMIC DNA]</scope>
    <source>
        <strain evidence="5">KCTC 12848</strain>
    </source>
</reference>
<dbReference type="CDD" id="cd03257">
    <property type="entry name" value="ABC_NikE_OppD_transporters"/>
    <property type="match status" value="1"/>
</dbReference>
<dbReference type="SUPFAM" id="SSF52540">
    <property type="entry name" value="P-loop containing nucleoside triphosphate hydrolases"/>
    <property type="match status" value="1"/>
</dbReference>